<dbReference type="EMBL" id="FXAN01000098">
    <property type="protein sequence ID" value="SMG02395.1"/>
    <property type="molecule type" value="Genomic_DNA"/>
</dbReference>
<sequence>MSCRGSWKWKEDGRQADTRGMRGEAVRSGATKPAARRFEHPAGANPAIRQTIQTMPKRARTEIIVA</sequence>
<dbReference type="AlphaFoldDB" id="A0A238HBI0"/>
<accession>A0A238HBI0</accession>
<proteinExistence type="predicted"/>
<protein>
    <submittedName>
        <fullName evidence="2">Uncharacterized protein</fullName>
    </submittedName>
</protein>
<organism evidence="2 3">
    <name type="scientific">Burkholderia singularis</name>
    <dbReference type="NCBI Taxonomy" id="1503053"/>
    <lineage>
        <taxon>Bacteria</taxon>
        <taxon>Pseudomonadati</taxon>
        <taxon>Pseudomonadota</taxon>
        <taxon>Betaproteobacteria</taxon>
        <taxon>Burkholderiales</taxon>
        <taxon>Burkholderiaceae</taxon>
        <taxon>Burkholderia</taxon>
        <taxon>pseudomallei group</taxon>
    </lineage>
</organism>
<reference evidence="2 3" key="1">
    <citation type="submission" date="2017-04" db="EMBL/GenBank/DDBJ databases">
        <authorList>
            <person name="Afonso C.L."/>
            <person name="Miller P.J."/>
            <person name="Scott M.A."/>
            <person name="Spackman E."/>
            <person name="Goraichik I."/>
            <person name="Dimitrov K.M."/>
            <person name="Suarez D.L."/>
            <person name="Swayne D.E."/>
        </authorList>
    </citation>
    <scope>NUCLEOTIDE SEQUENCE [LARGE SCALE GENOMIC DNA]</scope>
    <source>
        <strain evidence="2">LMG 28154</strain>
    </source>
</reference>
<name>A0A238HBI0_9BURK</name>
<evidence type="ECO:0000256" key="1">
    <source>
        <dbReference type="SAM" id="MobiDB-lite"/>
    </source>
</evidence>
<evidence type="ECO:0000313" key="3">
    <source>
        <dbReference type="Proteomes" id="UP000198460"/>
    </source>
</evidence>
<dbReference type="Proteomes" id="UP000198460">
    <property type="component" value="Unassembled WGS sequence"/>
</dbReference>
<evidence type="ECO:0000313" key="2">
    <source>
        <dbReference type="EMBL" id="SMG02395.1"/>
    </source>
</evidence>
<gene>
    <name evidence="2" type="ORF">BSIN_5041</name>
</gene>
<feature type="region of interest" description="Disordered" evidence="1">
    <location>
        <begin position="1"/>
        <end position="46"/>
    </location>
</feature>
<feature type="compositionally biased region" description="Basic and acidic residues" evidence="1">
    <location>
        <begin position="8"/>
        <end position="25"/>
    </location>
</feature>